<accession>A0A1F5G9Y9</accession>
<name>A0A1F5G9Y9_9BACT</name>
<feature type="transmembrane region" description="Helical" evidence="1">
    <location>
        <begin position="92"/>
        <end position="112"/>
    </location>
</feature>
<feature type="transmembrane region" description="Helical" evidence="1">
    <location>
        <begin position="325"/>
        <end position="344"/>
    </location>
</feature>
<comment type="caution">
    <text evidence="2">The sequence shown here is derived from an EMBL/GenBank/DDBJ whole genome shotgun (WGS) entry which is preliminary data.</text>
</comment>
<sequence length="475" mass="55674">MKGIPRPFRPRKFIHYQTQILLILVCAISLIFFYQSLNYYFFQDDWFVLNWVRTGDFASLFRFRTDIIYWRPLSMPVFFFLNYKLFGLNPSGYHFIIIIFHLVNSVLVYHLFRTLKFTQFVSSILSLMYATASFHFVSLSWLSTTSYVIGPTFIFATIILFLKNRNLFALFAFLLAVSSSELAFTVIPIALILKKISRATFKQLLPYIVIAFIYLVARFSISRPPVTGEYALSLDFQIFRTFFWYFVWFFNIPEAFSTILFFNQLKSSVVALLPFSRYIVLPAILVTIFILAFFYTRQNFRVFIKGVSLFIAGLMPVIFFPKHVYPMYLVITSLGILYIIGSILQRIRNKLLIFTFAILWIVSSFLTISFYRNSHWIKNEQAISKAYVDFMKVHFANPSSNSVFIFKSANIKFAQRYNFVLVETEDTLKQSLNDQDAIEVIYNDSTLRSFYVNNDNSASLLNNGAEIYEVHPREN</sequence>
<feature type="transmembrane region" description="Helical" evidence="1">
    <location>
        <begin position="169"/>
        <end position="192"/>
    </location>
</feature>
<dbReference type="EMBL" id="MFAY01000029">
    <property type="protein sequence ID" value="OGD88702.1"/>
    <property type="molecule type" value="Genomic_DNA"/>
</dbReference>
<feature type="transmembrane region" description="Helical" evidence="1">
    <location>
        <begin position="351"/>
        <end position="371"/>
    </location>
</feature>
<dbReference type="Proteomes" id="UP000178577">
    <property type="component" value="Unassembled WGS sequence"/>
</dbReference>
<dbReference type="AlphaFoldDB" id="A0A1F5G9Y9"/>
<feature type="transmembrane region" description="Helical" evidence="1">
    <location>
        <begin position="275"/>
        <end position="295"/>
    </location>
</feature>
<gene>
    <name evidence="2" type="ORF">A2693_04520</name>
</gene>
<proteinExistence type="predicted"/>
<organism evidence="2 3">
    <name type="scientific">Candidatus Curtissbacteria bacterium RIFCSPHIGHO2_01_FULL_40_12</name>
    <dbReference type="NCBI Taxonomy" id="1797710"/>
    <lineage>
        <taxon>Bacteria</taxon>
        <taxon>Candidatus Curtissiibacteriota</taxon>
    </lineage>
</organism>
<feature type="transmembrane region" description="Helical" evidence="1">
    <location>
        <begin position="144"/>
        <end position="162"/>
    </location>
</feature>
<keyword evidence="1" id="KW-1133">Transmembrane helix</keyword>
<evidence type="ECO:0000313" key="2">
    <source>
        <dbReference type="EMBL" id="OGD88702.1"/>
    </source>
</evidence>
<evidence type="ECO:0000313" key="3">
    <source>
        <dbReference type="Proteomes" id="UP000178577"/>
    </source>
</evidence>
<evidence type="ECO:0008006" key="4">
    <source>
        <dbReference type="Google" id="ProtNLM"/>
    </source>
</evidence>
<feature type="transmembrane region" description="Helical" evidence="1">
    <location>
        <begin position="242"/>
        <end position="263"/>
    </location>
</feature>
<feature type="transmembrane region" description="Helical" evidence="1">
    <location>
        <begin position="20"/>
        <end position="42"/>
    </location>
</feature>
<protein>
    <recommendedName>
        <fullName evidence="4">Glycosyltransferase RgtA/B/C/D-like domain-containing protein</fullName>
    </recommendedName>
</protein>
<evidence type="ECO:0000256" key="1">
    <source>
        <dbReference type="SAM" id="Phobius"/>
    </source>
</evidence>
<reference evidence="2 3" key="1">
    <citation type="journal article" date="2016" name="Nat. Commun.">
        <title>Thousands of microbial genomes shed light on interconnected biogeochemical processes in an aquifer system.</title>
        <authorList>
            <person name="Anantharaman K."/>
            <person name="Brown C.T."/>
            <person name="Hug L.A."/>
            <person name="Sharon I."/>
            <person name="Castelle C.J."/>
            <person name="Probst A.J."/>
            <person name="Thomas B.C."/>
            <person name="Singh A."/>
            <person name="Wilkins M.J."/>
            <person name="Karaoz U."/>
            <person name="Brodie E.L."/>
            <person name="Williams K.H."/>
            <person name="Hubbard S.S."/>
            <person name="Banfield J.F."/>
        </authorList>
    </citation>
    <scope>NUCLEOTIDE SEQUENCE [LARGE SCALE GENOMIC DNA]</scope>
</reference>
<feature type="transmembrane region" description="Helical" evidence="1">
    <location>
        <begin position="302"/>
        <end position="319"/>
    </location>
</feature>
<feature type="transmembrane region" description="Helical" evidence="1">
    <location>
        <begin position="119"/>
        <end position="138"/>
    </location>
</feature>
<feature type="transmembrane region" description="Helical" evidence="1">
    <location>
        <begin position="204"/>
        <end position="221"/>
    </location>
</feature>
<keyword evidence="1" id="KW-0812">Transmembrane</keyword>
<keyword evidence="1" id="KW-0472">Membrane</keyword>